<sequence>MSQSLLSNETRRAAATVLIVDDSRTNLNVMGARLGQAGYLVVLSDNGREALDLIAGRGFDLVLLDMMMPGMSGIEVLADLRATPRTADLPVIMITARSDSGAAVEALAAGADDYVPKPFDFDVLLARIDRTLGRASRIAELKRAVASLDARIAARAIELGEARTELAITRADRARLVSSISSLNAEVERLSGTIPNGTSAA</sequence>
<dbReference type="GO" id="GO:0000160">
    <property type="term" value="P:phosphorelay signal transduction system"/>
    <property type="evidence" value="ECO:0007669"/>
    <property type="project" value="UniProtKB-KW"/>
</dbReference>
<reference evidence="5" key="1">
    <citation type="submission" date="2016-12" db="EMBL/GenBank/DDBJ databases">
        <title>Whole genome sequencing of Sphingomonas koreensis.</title>
        <authorList>
            <person name="Conlan S."/>
            <person name="Thomas P.J."/>
            <person name="Mullikin J."/>
            <person name="Palmore T.N."/>
            <person name="Frank K.M."/>
            <person name="Segre J.A."/>
        </authorList>
    </citation>
    <scope>NUCLEOTIDE SEQUENCE</scope>
    <source>
        <strain evidence="5">ABOJV</strain>
    </source>
</reference>
<dbReference type="PROSITE" id="PS50110">
    <property type="entry name" value="RESPONSE_REGULATORY"/>
    <property type="match status" value="1"/>
</dbReference>
<evidence type="ECO:0000313" key="7">
    <source>
        <dbReference type="Proteomes" id="UP000185161"/>
    </source>
</evidence>
<evidence type="ECO:0000313" key="6">
    <source>
        <dbReference type="EMBL" id="RSV05613.1"/>
    </source>
</evidence>
<dbReference type="EMBL" id="CP018820">
    <property type="protein sequence ID" value="APR51542.1"/>
    <property type="molecule type" value="Genomic_DNA"/>
</dbReference>
<organism evidence="5 7">
    <name type="scientific">Sphingomonas koreensis</name>
    <dbReference type="NCBI Taxonomy" id="93064"/>
    <lineage>
        <taxon>Bacteria</taxon>
        <taxon>Pseudomonadati</taxon>
        <taxon>Pseudomonadota</taxon>
        <taxon>Alphaproteobacteria</taxon>
        <taxon>Sphingomonadales</taxon>
        <taxon>Sphingomonadaceae</taxon>
        <taxon>Sphingomonas</taxon>
    </lineage>
</organism>
<dbReference type="EMBL" id="QQWO01000004">
    <property type="protein sequence ID" value="RSV05613.1"/>
    <property type="molecule type" value="Genomic_DNA"/>
</dbReference>
<dbReference type="InterPro" id="IPR001789">
    <property type="entry name" value="Sig_transdc_resp-reg_receiver"/>
</dbReference>
<evidence type="ECO:0000313" key="5">
    <source>
        <dbReference type="EMBL" id="APR51542.1"/>
    </source>
</evidence>
<evidence type="ECO:0000256" key="3">
    <source>
        <dbReference type="PROSITE-ProRule" id="PRU00169"/>
    </source>
</evidence>
<accession>A0A1L6J6G2</accession>
<gene>
    <name evidence="5" type="ORF">BRX40_03045</name>
    <name evidence="6" type="ORF">CA257_06645</name>
</gene>
<dbReference type="SUPFAM" id="SSF52172">
    <property type="entry name" value="CheY-like"/>
    <property type="match status" value="1"/>
</dbReference>
<evidence type="ECO:0000313" key="8">
    <source>
        <dbReference type="Proteomes" id="UP000286681"/>
    </source>
</evidence>
<dbReference type="Proteomes" id="UP000185161">
    <property type="component" value="Chromosome"/>
</dbReference>
<dbReference type="Proteomes" id="UP000286681">
    <property type="component" value="Unassembled WGS sequence"/>
</dbReference>
<dbReference type="RefSeq" id="WP_066581091.1">
    <property type="nucleotide sequence ID" value="NZ_CP018820.1"/>
</dbReference>
<dbReference type="OrthoDB" id="7469626at2"/>
<dbReference type="KEGG" id="skr:BRX40_03045"/>
<protein>
    <submittedName>
        <fullName evidence="6">Response regulator</fullName>
    </submittedName>
</protein>
<feature type="modified residue" description="4-aspartylphosphate" evidence="3">
    <location>
        <position position="65"/>
    </location>
</feature>
<dbReference type="AlphaFoldDB" id="A0A1L6J6G2"/>
<dbReference type="Gene3D" id="3.40.50.2300">
    <property type="match status" value="1"/>
</dbReference>
<keyword evidence="2" id="KW-0902">Two-component regulatory system</keyword>
<dbReference type="Pfam" id="PF00072">
    <property type="entry name" value="Response_reg"/>
    <property type="match status" value="1"/>
</dbReference>
<dbReference type="InterPro" id="IPR050595">
    <property type="entry name" value="Bact_response_regulator"/>
</dbReference>
<proteinExistence type="predicted"/>
<evidence type="ECO:0000256" key="1">
    <source>
        <dbReference type="ARBA" id="ARBA00022553"/>
    </source>
</evidence>
<evidence type="ECO:0000259" key="4">
    <source>
        <dbReference type="PROSITE" id="PS50110"/>
    </source>
</evidence>
<feature type="domain" description="Response regulatory" evidence="4">
    <location>
        <begin position="16"/>
        <end position="132"/>
    </location>
</feature>
<dbReference type="SMART" id="SM00448">
    <property type="entry name" value="REC"/>
    <property type="match status" value="1"/>
</dbReference>
<evidence type="ECO:0000256" key="2">
    <source>
        <dbReference type="ARBA" id="ARBA00023012"/>
    </source>
</evidence>
<reference evidence="7" key="2">
    <citation type="submission" date="2016-12" db="EMBL/GenBank/DDBJ databases">
        <title>Whole genome sequencing of Sphingomonas sp. ABOJV.</title>
        <authorList>
            <person name="Conlan S."/>
            <person name="Thomas P.J."/>
            <person name="Mullikin J."/>
            <person name="Palmore T.N."/>
            <person name="Frank K.M."/>
            <person name="Segre J.A."/>
        </authorList>
    </citation>
    <scope>NUCLEOTIDE SEQUENCE [LARGE SCALE GENOMIC DNA]</scope>
    <source>
        <strain evidence="7">ABOJV</strain>
    </source>
</reference>
<name>A0A1L6J6G2_9SPHN</name>
<dbReference type="GeneID" id="44131526"/>
<dbReference type="PANTHER" id="PTHR44591:SF14">
    <property type="entry name" value="PROTEIN PILG"/>
    <property type="match status" value="1"/>
</dbReference>
<dbReference type="PANTHER" id="PTHR44591">
    <property type="entry name" value="STRESS RESPONSE REGULATOR PROTEIN 1"/>
    <property type="match status" value="1"/>
</dbReference>
<reference evidence="6 8" key="3">
    <citation type="submission" date="2018-07" db="EMBL/GenBank/DDBJ databases">
        <title>Genomic and Epidemiologic Investigation of an Indolent Hospital Outbreak.</title>
        <authorList>
            <person name="Johnson R.C."/>
            <person name="Deming C."/>
            <person name="Conlan S."/>
            <person name="Zellmer C.J."/>
            <person name="Michelin A.V."/>
            <person name="Lee-Lin S."/>
            <person name="Thomas P.J."/>
            <person name="Park M."/>
            <person name="Weingarten R.A."/>
            <person name="Less J."/>
            <person name="Dekker J.P."/>
            <person name="Frank K.M."/>
            <person name="Musser K.A."/>
            <person name="Mcquiston J.R."/>
            <person name="Henderson D.K."/>
            <person name="Lau A.F."/>
            <person name="Palmore T.N."/>
            <person name="Segre J.A."/>
        </authorList>
    </citation>
    <scope>NUCLEOTIDE SEQUENCE [LARGE SCALE GENOMIC DNA]</scope>
    <source>
        <strain evidence="6 8">SK-NIH.Env10_0317</strain>
    </source>
</reference>
<keyword evidence="1 3" id="KW-0597">Phosphoprotein</keyword>
<dbReference type="InterPro" id="IPR011006">
    <property type="entry name" value="CheY-like_superfamily"/>
</dbReference>
<dbReference type="STRING" id="93064.BRX40_03045"/>
<keyword evidence="7" id="KW-1185">Reference proteome</keyword>